<protein>
    <submittedName>
        <fullName evidence="1">Uncharacterized protein</fullName>
    </submittedName>
</protein>
<comment type="caution">
    <text evidence="1">The sequence shown here is derived from an EMBL/GenBank/DDBJ whole genome shotgun (WGS) entry which is preliminary data.</text>
</comment>
<evidence type="ECO:0000313" key="1">
    <source>
        <dbReference type="EMBL" id="MEQ2249277.1"/>
    </source>
</evidence>
<reference evidence="1 2" key="1">
    <citation type="submission" date="2021-06" db="EMBL/GenBank/DDBJ databases">
        <authorList>
            <person name="Palmer J.M."/>
        </authorList>
    </citation>
    <scope>NUCLEOTIDE SEQUENCE [LARGE SCALE GENOMIC DNA]</scope>
    <source>
        <strain evidence="2">if_2019</strain>
        <tissue evidence="1">Muscle</tissue>
    </source>
</reference>
<keyword evidence="2" id="KW-1185">Reference proteome</keyword>
<sequence>MVSERMSEHCKKGSTNHCFSAHNPTPQQSWGIKSYSQTMTFYPAKCGPGNLKYLWSNCVETFTIMSNGSLLTGWYVKGRPLTAVLSRAASNKPKYSVPTVSDGRK</sequence>
<gene>
    <name evidence="1" type="ORF">ILYODFUR_027675</name>
</gene>
<evidence type="ECO:0000313" key="2">
    <source>
        <dbReference type="Proteomes" id="UP001482620"/>
    </source>
</evidence>
<dbReference type="Proteomes" id="UP001482620">
    <property type="component" value="Unassembled WGS sequence"/>
</dbReference>
<proteinExistence type="predicted"/>
<dbReference type="EMBL" id="JAHRIQ010084777">
    <property type="protein sequence ID" value="MEQ2249277.1"/>
    <property type="molecule type" value="Genomic_DNA"/>
</dbReference>
<name>A0ABV0UZP1_9TELE</name>
<accession>A0ABV0UZP1</accession>
<organism evidence="1 2">
    <name type="scientific">Ilyodon furcidens</name>
    <name type="common">goldbreast splitfin</name>
    <dbReference type="NCBI Taxonomy" id="33524"/>
    <lineage>
        <taxon>Eukaryota</taxon>
        <taxon>Metazoa</taxon>
        <taxon>Chordata</taxon>
        <taxon>Craniata</taxon>
        <taxon>Vertebrata</taxon>
        <taxon>Euteleostomi</taxon>
        <taxon>Actinopterygii</taxon>
        <taxon>Neopterygii</taxon>
        <taxon>Teleostei</taxon>
        <taxon>Neoteleostei</taxon>
        <taxon>Acanthomorphata</taxon>
        <taxon>Ovalentaria</taxon>
        <taxon>Atherinomorphae</taxon>
        <taxon>Cyprinodontiformes</taxon>
        <taxon>Goodeidae</taxon>
        <taxon>Ilyodon</taxon>
    </lineage>
</organism>